<evidence type="ECO:0000256" key="4">
    <source>
        <dbReference type="ARBA" id="ARBA00022989"/>
    </source>
</evidence>
<dbReference type="KEGG" id="tga:TGAM_0055"/>
<evidence type="ECO:0000256" key="2">
    <source>
        <dbReference type="ARBA" id="ARBA00022448"/>
    </source>
</evidence>
<dbReference type="PATRIC" id="fig|593117.10.peg.57"/>
<dbReference type="OrthoDB" id="117182at2157"/>
<keyword evidence="5 9" id="KW-0472">Membrane</keyword>
<comment type="function">
    <text evidence="7">May act as a formate transporter.</text>
</comment>
<feature type="transmembrane region" description="Helical" evidence="9">
    <location>
        <begin position="204"/>
        <end position="224"/>
    </location>
</feature>
<keyword evidence="11" id="KW-1185">Reference proteome</keyword>
<keyword evidence="4 9" id="KW-1133">Transmembrane helix</keyword>
<dbReference type="EMBL" id="CP001398">
    <property type="protein sequence ID" value="ACS32557.1"/>
    <property type="molecule type" value="Genomic_DNA"/>
</dbReference>
<dbReference type="GeneID" id="7988216"/>
<reference evidence="10 11" key="1">
    <citation type="journal article" date="2007" name="Genome Biol.">
        <title>Genome analysis and genome-wide proteomics of Thermococcus gammatolerans, the most radioresistant organism known amongst the Archaea.</title>
        <authorList>
            <person name="Zivanovic Y."/>
            <person name="Armengaud J."/>
            <person name="Lagorce A."/>
            <person name="Leplat C."/>
            <person name="Guerin P."/>
            <person name="Dutertre M."/>
            <person name="Anthouard V."/>
            <person name="Forterre P."/>
            <person name="Wincker P."/>
            <person name="Confalonieri F."/>
        </authorList>
    </citation>
    <scope>NUCLEOTIDE SEQUENCE [LARGE SCALE GENOMIC DNA]</scope>
    <source>
        <strain evidence="11">DSM 15229 / JCM 11827 / EJ3</strain>
    </source>
</reference>
<evidence type="ECO:0000256" key="5">
    <source>
        <dbReference type="ARBA" id="ARBA00023136"/>
    </source>
</evidence>
<proteinExistence type="inferred from homology"/>
<evidence type="ECO:0000256" key="7">
    <source>
        <dbReference type="ARBA" id="ARBA00055172"/>
    </source>
</evidence>
<dbReference type="GO" id="GO:0015513">
    <property type="term" value="F:high-affinity secondary active nitrite transmembrane transporter activity"/>
    <property type="evidence" value="ECO:0007669"/>
    <property type="project" value="TreeGrafter"/>
</dbReference>
<feature type="transmembrane region" description="Helical" evidence="9">
    <location>
        <begin position="131"/>
        <end position="152"/>
    </location>
</feature>
<keyword evidence="2" id="KW-0813">Transport</keyword>
<name>C5A2Q5_THEGJ</name>
<dbReference type="PANTHER" id="PTHR30520">
    <property type="entry name" value="FORMATE TRANSPORTER-RELATED"/>
    <property type="match status" value="1"/>
</dbReference>
<dbReference type="HOGENOM" id="CLU_036896_1_1_2"/>
<evidence type="ECO:0000256" key="6">
    <source>
        <dbReference type="ARBA" id="ARBA00049660"/>
    </source>
</evidence>
<feature type="transmembrane region" description="Helical" evidence="9">
    <location>
        <begin position="173"/>
        <end position="192"/>
    </location>
</feature>
<comment type="subcellular location">
    <subcellularLocation>
        <location evidence="1">Cell membrane</location>
        <topology evidence="1">Multi-pass membrane protein</topology>
    </subcellularLocation>
</comment>
<dbReference type="FunFam" id="1.20.1080.10:FF:000011">
    <property type="entry name" value="Formate family transporter"/>
    <property type="match status" value="1"/>
</dbReference>
<evidence type="ECO:0000313" key="10">
    <source>
        <dbReference type="EMBL" id="ACS32557.1"/>
    </source>
</evidence>
<dbReference type="InterPro" id="IPR000292">
    <property type="entry name" value="For/NO2_transpt"/>
</dbReference>
<comment type="similarity">
    <text evidence="6">Belongs to the FNT transporter (TC 1.A.16) family.</text>
</comment>
<dbReference type="InterPro" id="IPR023271">
    <property type="entry name" value="Aquaporin-like"/>
</dbReference>
<dbReference type="RefSeq" id="WP_012751216.1">
    <property type="nucleotide sequence ID" value="NC_012804.1"/>
</dbReference>
<evidence type="ECO:0000256" key="1">
    <source>
        <dbReference type="ARBA" id="ARBA00004651"/>
    </source>
</evidence>
<evidence type="ECO:0000313" key="11">
    <source>
        <dbReference type="Proteomes" id="UP000001488"/>
    </source>
</evidence>
<accession>C5A2Q5</accession>
<dbReference type="STRING" id="593117.TGAM_0055"/>
<dbReference type="AlphaFoldDB" id="C5A2Q5"/>
<organism evidence="10 11">
    <name type="scientific">Thermococcus gammatolerans (strain DSM 15229 / JCM 11827 / EJ3)</name>
    <dbReference type="NCBI Taxonomy" id="593117"/>
    <lineage>
        <taxon>Archaea</taxon>
        <taxon>Methanobacteriati</taxon>
        <taxon>Methanobacteriota</taxon>
        <taxon>Thermococci</taxon>
        <taxon>Thermococcales</taxon>
        <taxon>Thermococcaceae</taxon>
        <taxon>Thermococcus</taxon>
    </lineage>
</organism>
<feature type="transmembrane region" description="Helical" evidence="9">
    <location>
        <begin position="73"/>
        <end position="95"/>
    </location>
</feature>
<dbReference type="Pfam" id="PF01226">
    <property type="entry name" value="Form_Nir_trans"/>
    <property type="match status" value="1"/>
</dbReference>
<keyword evidence="3 9" id="KW-0812">Transmembrane</keyword>
<gene>
    <name evidence="10" type="primary">focA</name>
    <name evidence="10" type="ordered locus">TGAM_0055</name>
</gene>
<feature type="transmembrane region" description="Helical" evidence="9">
    <location>
        <begin position="245"/>
        <end position="269"/>
    </location>
</feature>
<dbReference type="Gene3D" id="1.20.1080.10">
    <property type="entry name" value="Glycerol uptake facilitator protein"/>
    <property type="match status" value="1"/>
</dbReference>
<evidence type="ECO:0000256" key="3">
    <source>
        <dbReference type="ARBA" id="ARBA00022692"/>
    </source>
</evidence>
<sequence length="344" mass="37018">MVDAKEKILYGVDTTFEGIAKKATPKFKTTPGRLLFAGFMAGAFIAFGFLLAVVAGCIAKYPPFAVGDTFNKALLKILLGAVFPVGLIAVVLGGADLWTGNVQFLSSAKVKGYADFKCVLYNWFGSYGGNFIGSIFLALMAIPLTGLFGHVGDPNLFGKTVVAIAHGKVSKDILALFFLGIGCNWLVNLAIWQSARVQDGAGKILAIWFPIFAFVAIGFEHAIANMWAIPTGIIASNYAVTWSQFFHNVIPVTFGNAVGGFLFVAFYYWYLSHPELTAERLVKEIVDFFVVFAVFWILATLIPAGIGIALDKAMGRGAMYAVPVVLSIYYIVGTFALAKVAKPA</sequence>
<dbReference type="GO" id="GO:0005886">
    <property type="term" value="C:plasma membrane"/>
    <property type="evidence" value="ECO:0007669"/>
    <property type="project" value="UniProtKB-SubCell"/>
</dbReference>
<dbReference type="GO" id="GO:0015707">
    <property type="term" value="P:nitrite transport"/>
    <property type="evidence" value="ECO:0007669"/>
    <property type="project" value="TreeGrafter"/>
</dbReference>
<feature type="transmembrane region" description="Helical" evidence="9">
    <location>
        <begin position="317"/>
        <end position="338"/>
    </location>
</feature>
<feature type="transmembrane region" description="Helical" evidence="9">
    <location>
        <begin position="34"/>
        <end position="61"/>
    </location>
</feature>
<evidence type="ECO:0000256" key="9">
    <source>
        <dbReference type="SAM" id="Phobius"/>
    </source>
</evidence>
<protein>
    <recommendedName>
        <fullName evidence="8">Probable formate transporter</fullName>
    </recommendedName>
</protein>
<feature type="transmembrane region" description="Helical" evidence="9">
    <location>
        <begin position="289"/>
        <end position="310"/>
    </location>
</feature>
<evidence type="ECO:0000256" key="8">
    <source>
        <dbReference type="ARBA" id="ARBA00068567"/>
    </source>
</evidence>
<dbReference type="Proteomes" id="UP000001488">
    <property type="component" value="Chromosome"/>
</dbReference>
<dbReference type="eggNOG" id="arCOG03454">
    <property type="taxonomic scope" value="Archaea"/>
</dbReference>
<dbReference type="PANTHER" id="PTHR30520:SF6">
    <property type="entry name" value="FORMATE_NITRATE FAMILY TRANSPORTER (EUROFUNG)"/>
    <property type="match status" value="1"/>
</dbReference>
<dbReference type="PaxDb" id="593117-TGAM_0055"/>